<organism evidence="2">
    <name type="scientific">Sulfurihydrogenibium azorense</name>
    <dbReference type="NCBI Taxonomy" id="309806"/>
    <lineage>
        <taxon>Bacteria</taxon>
        <taxon>Pseudomonadati</taxon>
        <taxon>Aquificota</taxon>
        <taxon>Aquificia</taxon>
        <taxon>Aquificales</taxon>
        <taxon>Hydrogenothermaceae</taxon>
        <taxon>Sulfurihydrogenibium</taxon>
    </lineage>
</organism>
<feature type="transmembrane region" description="Helical" evidence="1">
    <location>
        <begin position="28"/>
        <end position="46"/>
    </location>
</feature>
<accession>A0A832DRC6</accession>
<comment type="caution">
    <text evidence="2">The sequence shown here is derived from an EMBL/GenBank/DDBJ whole genome shotgun (WGS) entry which is preliminary data.</text>
</comment>
<dbReference type="Proteomes" id="UP000885621">
    <property type="component" value="Unassembled WGS sequence"/>
</dbReference>
<keyword evidence="1" id="KW-1133">Transmembrane helix</keyword>
<evidence type="ECO:0000313" key="2">
    <source>
        <dbReference type="EMBL" id="HEV08811.1"/>
    </source>
</evidence>
<dbReference type="AlphaFoldDB" id="A0A832DRC6"/>
<reference evidence="2" key="1">
    <citation type="journal article" date="2020" name="mSystems">
        <title>Genome- and Community-Level Interaction Insights into Carbon Utilization and Element Cycling Functions of Hydrothermarchaeota in Hydrothermal Sediment.</title>
        <authorList>
            <person name="Zhou Z."/>
            <person name="Liu Y."/>
            <person name="Xu W."/>
            <person name="Pan J."/>
            <person name="Luo Z.H."/>
            <person name="Li M."/>
        </authorList>
    </citation>
    <scope>NUCLEOTIDE SEQUENCE [LARGE SCALE GENOMIC DNA]</scope>
    <source>
        <strain evidence="2">SpSt-1257</strain>
    </source>
</reference>
<evidence type="ECO:0000256" key="1">
    <source>
        <dbReference type="SAM" id="Phobius"/>
    </source>
</evidence>
<gene>
    <name evidence="2" type="ORF">ENO34_00245</name>
</gene>
<feature type="non-terminal residue" evidence="2">
    <location>
        <position position="1"/>
    </location>
</feature>
<name>A0A832DRC6_9AQUI</name>
<protein>
    <submittedName>
        <fullName evidence="2">MFS transporter</fullName>
    </submittedName>
</protein>
<dbReference type="EMBL" id="DSFC01000011">
    <property type="protein sequence ID" value="HEV08811.1"/>
    <property type="molecule type" value="Genomic_DNA"/>
</dbReference>
<keyword evidence="1" id="KW-0472">Membrane</keyword>
<sequence length="55" mass="6159">NTALGIFGGTVPMVATYLISKTQNPLSIVFYLIIVAFIVFITTLFVKETYKKPLY</sequence>
<proteinExistence type="predicted"/>
<keyword evidence="1" id="KW-0812">Transmembrane</keyword>